<feature type="chain" id="PRO_5045569670" evidence="1">
    <location>
        <begin position="22"/>
        <end position="407"/>
    </location>
</feature>
<protein>
    <submittedName>
        <fullName evidence="2">6-bladed beta-propeller</fullName>
    </submittedName>
</protein>
<evidence type="ECO:0000313" key="2">
    <source>
        <dbReference type="EMBL" id="MCW9707045.1"/>
    </source>
</evidence>
<sequence length="407" mass="47460">MRYFYSSVVLCILLFACSGQNGPSKSGEKVTTIEVDIDEAEPIRMSEYFSDINYFYLESPDERPIGRVWKMMFQDNYIALYDRARGSIWIYTKEGEFVNEVEIPVGRGPGELTNHEDVIFTKDHKFHILGQLKIVVYGIEGSFVEETAYHFWAYDFTYNPSTKEYIGYASNSLNRDQLNRHGGKNLLYFDKSGEITQSFLSIGKGKEQIGYNIPNNFPTYNGDQLFISHLVDTVYSVHKNGVIPKYALDYGEYAIPQEVFGRRYDYRKNMYNWGEFLEKEIESKDYIAYLSYFNETDKFINFDIGTGEENFVVFYNKNTCETRVASDKMINDIDYGLATYIYEAHDNVLYTVIGANTLLRHLNDLYENEPQKYKSPKMKELRELAHSIDKNRNPILMVMPFKEKNGE</sequence>
<proteinExistence type="predicted"/>
<accession>A0ABT3PM73</accession>
<evidence type="ECO:0000256" key="1">
    <source>
        <dbReference type="SAM" id="SignalP"/>
    </source>
</evidence>
<dbReference type="PROSITE" id="PS51257">
    <property type="entry name" value="PROKAR_LIPOPROTEIN"/>
    <property type="match status" value="1"/>
</dbReference>
<keyword evidence="1" id="KW-0732">Signal</keyword>
<dbReference type="EMBL" id="JAGGJA010000005">
    <property type="protein sequence ID" value="MCW9707045.1"/>
    <property type="molecule type" value="Genomic_DNA"/>
</dbReference>
<keyword evidence="3" id="KW-1185">Reference proteome</keyword>
<dbReference type="Proteomes" id="UP001207918">
    <property type="component" value="Unassembled WGS sequence"/>
</dbReference>
<name>A0ABT3PM73_9BACT</name>
<comment type="caution">
    <text evidence="2">The sequence shown here is derived from an EMBL/GenBank/DDBJ whole genome shotgun (WGS) entry which is preliminary data.</text>
</comment>
<reference evidence="2 3" key="1">
    <citation type="submission" date="2021-03" db="EMBL/GenBank/DDBJ databases">
        <title>Aliifodinibius sp. nov., a new bacterium isolated from saline soil.</title>
        <authorList>
            <person name="Galisteo C."/>
            <person name="De La Haba R."/>
            <person name="Sanchez-Porro C."/>
            <person name="Ventosa A."/>
        </authorList>
    </citation>
    <scope>NUCLEOTIDE SEQUENCE [LARGE SCALE GENOMIC DNA]</scope>
    <source>
        <strain evidence="2 3">1BSP15-2V2</strain>
    </source>
</reference>
<gene>
    <name evidence="2" type="ORF">J6I44_09265</name>
</gene>
<evidence type="ECO:0000313" key="3">
    <source>
        <dbReference type="Proteomes" id="UP001207918"/>
    </source>
</evidence>
<dbReference type="Pfam" id="PF17170">
    <property type="entry name" value="DUF5128"/>
    <property type="match status" value="1"/>
</dbReference>
<organism evidence="2 3">
    <name type="scientific">Fodinibius salsisoli</name>
    <dbReference type="NCBI Taxonomy" id="2820877"/>
    <lineage>
        <taxon>Bacteria</taxon>
        <taxon>Pseudomonadati</taxon>
        <taxon>Balneolota</taxon>
        <taxon>Balneolia</taxon>
        <taxon>Balneolales</taxon>
        <taxon>Balneolaceae</taxon>
        <taxon>Fodinibius</taxon>
    </lineage>
</organism>
<feature type="signal peptide" evidence="1">
    <location>
        <begin position="1"/>
        <end position="21"/>
    </location>
</feature>
<dbReference type="RefSeq" id="WP_265765797.1">
    <property type="nucleotide sequence ID" value="NZ_JAGGJA010000005.1"/>
</dbReference>